<organism evidence="2 3">
    <name type="scientific">Micromonospora humidisoli</name>
    <dbReference type="NCBI Taxonomy" id="2807622"/>
    <lineage>
        <taxon>Bacteria</taxon>
        <taxon>Bacillati</taxon>
        <taxon>Actinomycetota</taxon>
        <taxon>Actinomycetes</taxon>
        <taxon>Micromonosporales</taxon>
        <taxon>Micromonosporaceae</taxon>
        <taxon>Micromonospora</taxon>
    </lineage>
</organism>
<feature type="compositionally biased region" description="Basic and acidic residues" evidence="1">
    <location>
        <begin position="74"/>
        <end position="93"/>
    </location>
</feature>
<proteinExistence type="predicted"/>
<comment type="caution">
    <text evidence="2">The sequence shown here is derived from an EMBL/GenBank/DDBJ whole genome shotgun (WGS) entry which is preliminary data.</text>
</comment>
<evidence type="ECO:0000313" key="3">
    <source>
        <dbReference type="Proteomes" id="UP000809587"/>
    </source>
</evidence>
<sequence>MFPVALTSPLWWVARGMSRLLAGLAVALAFAAAGPALSGPALFDPVPGALSADASHSFPAAGALDTPSGQGDGIRADGRGTERVDVVTTDRVDAGLPAVPAGPARELPTATLSTPAGRMPAAPGPRAPPAR</sequence>
<gene>
    <name evidence="2" type="ORF">JQN84_25945</name>
</gene>
<evidence type="ECO:0000313" key="2">
    <source>
        <dbReference type="EMBL" id="MBM7085974.1"/>
    </source>
</evidence>
<accession>A0ABS2JHU9</accession>
<feature type="compositionally biased region" description="Pro residues" evidence="1">
    <location>
        <begin position="122"/>
        <end position="131"/>
    </location>
</feature>
<feature type="region of interest" description="Disordered" evidence="1">
    <location>
        <begin position="59"/>
        <end position="131"/>
    </location>
</feature>
<dbReference type="RefSeq" id="WP_204961189.1">
    <property type="nucleotide sequence ID" value="NZ_JAFEUO010000008.1"/>
</dbReference>
<dbReference type="EMBL" id="JAFEUO010000008">
    <property type="protein sequence ID" value="MBM7085974.1"/>
    <property type="molecule type" value="Genomic_DNA"/>
</dbReference>
<keyword evidence="3" id="KW-1185">Reference proteome</keyword>
<reference evidence="2 3" key="1">
    <citation type="submission" date="2021-02" db="EMBL/GenBank/DDBJ databases">
        <authorList>
            <person name="Lee D.-H."/>
        </authorList>
    </citation>
    <scope>NUCLEOTIDE SEQUENCE [LARGE SCALE GENOMIC DNA]</scope>
    <source>
        <strain evidence="2 3">MMS20-R2-29</strain>
    </source>
</reference>
<name>A0ABS2JHU9_9ACTN</name>
<protein>
    <submittedName>
        <fullName evidence="2">Uncharacterized protein</fullName>
    </submittedName>
</protein>
<evidence type="ECO:0000256" key="1">
    <source>
        <dbReference type="SAM" id="MobiDB-lite"/>
    </source>
</evidence>
<dbReference type="Proteomes" id="UP000809587">
    <property type="component" value="Unassembled WGS sequence"/>
</dbReference>